<accession>A0A397ZQT0</accession>
<dbReference type="EMBL" id="CM010631">
    <property type="protein sequence ID" value="RID67378.1"/>
    <property type="molecule type" value="Genomic_DNA"/>
</dbReference>
<sequence length="86" mass="9495">MTFSFIIDFSTPYCVGLEIYFHHHHSSFFTEPGPSPSYRITTPTTPSMPLSLAGATAVTVTTVMCHHGPRVIGGARPCHRSHRKSH</sequence>
<reference evidence="1 2" key="1">
    <citation type="submission" date="2018-06" db="EMBL/GenBank/DDBJ databases">
        <title>WGS assembly of Brassica rapa FPsc.</title>
        <authorList>
            <person name="Bowman J."/>
            <person name="Kohchi T."/>
            <person name="Yamato K."/>
            <person name="Jenkins J."/>
            <person name="Shu S."/>
            <person name="Ishizaki K."/>
            <person name="Yamaoka S."/>
            <person name="Nishihama R."/>
            <person name="Nakamura Y."/>
            <person name="Berger F."/>
            <person name="Adam C."/>
            <person name="Aki S."/>
            <person name="Althoff F."/>
            <person name="Araki T."/>
            <person name="Arteaga-Vazquez M."/>
            <person name="Balasubrmanian S."/>
            <person name="Bauer D."/>
            <person name="Boehm C."/>
            <person name="Briginshaw L."/>
            <person name="Caballero-Perez J."/>
            <person name="Catarino B."/>
            <person name="Chen F."/>
            <person name="Chiyoda S."/>
            <person name="Chovatia M."/>
            <person name="Davies K."/>
            <person name="Delmans M."/>
            <person name="Demura T."/>
            <person name="Dierschke T."/>
            <person name="Dolan L."/>
            <person name="Dorantes-Acosta A."/>
            <person name="Eklund D."/>
            <person name="Florent S."/>
            <person name="Flores-Sandoval E."/>
            <person name="Fujiyama A."/>
            <person name="Fukuzawa H."/>
            <person name="Galik B."/>
            <person name="Grimanelli D."/>
            <person name="Grimwood J."/>
            <person name="Grossniklaus U."/>
            <person name="Hamada T."/>
            <person name="Haseloff J."/>
            <person name="Hetherington A."/>
            <person name="Higo A."/>
            <person name="Hirakawa Y."/>
            <person name="Hundley H."/>
            <person name="Ikeda Y."/>
            <person name="Inoue K."/>
            <person name="Inoue S."/>
            <person name="Ishida S."/>
            <person name="Jia Q."/>
            <person name="Kakita M."/>
            <person name="Kanazawa T."/>
            <person name="Kawai Y."/>
            <person name="Kawashima T."/>
            <person name="Kennedy M."/>
            <person name="Kinose K."/>
            <person name="Kinoshita T."/>
            <person name="Kohara Y."/>
            <person name="Koide E."/>
            <person name="Komatsu K."/>
            <person name="Kopischke S."/>
            <person name="Kubo M."/>
            <person name="Kyozuka J."/>
            <person name="Lagercrantz U."/>
            <person name="Lin S."/>
            <person name="Lindquist E."/>
            <person name="Lipzen A."/>
            <person name="Lu C."/>
            <person name="Luna E."/>
            <person name="Martienssen R."/>
            <person name="Minamino N."/>
            <person name="Mizutani M."/>
            <person name="Mizutani M."/>
            <person name="Mochizuki N."/>
            <person name="Monte I."/>
            <person name="Mosher R."/>
            <person name="Nagasaki H."/>
            <person name="Nakagami H."/>
            <person name="Naramoto S."/>
            <person name="Nishitani K."/>
            <person name="Ohtani M."/>
            <person name="Okamoto T."/>
            <person name="Okumura M."/>
            <person name="Phillips J."/>
            <person name="Pollak B."/>
            <person name="Reinders A."/>
            <person name="Roevekamp M."/>
            <person name="Sano R."/>
            <person name="Sawa S."/>
            <person name="Schmid M."/>
            <person name="Shirakawa M."/>
            <person name="Solano R."/>
            <person name="Spunde A."/>
            <person name="Suetsugu N."/>
            <person name="Sugano S."/>
            <person name="Sugiyama A."/>
            <person name="Sun R."/>
            <person name="Suzuki Y."/>
            <person name="Takenaka M."/>
            <person name="Takezawa D."/>
            <person name="Tomogane H."/>
            <person name="Tsuzuki M."/>
            <person name="Ueda T."/>
            <person name="Umeda M."/>
            <person name="Ward J."/>
            <person name="Watanabe Y."/>
            <person name="Yazaki K."/>
            <person name="Yokoyama R."/>
            <person name="Yoshitake Y."/>
            <person name="Yotsui I."/>
            <person name="Zachgo S."/>
            <person name="Schmutz J."/>
        </authorList>
    </citation>
    <scope>NUCLEOTIDE SEQUENCE [LARGE SCALE GENOMIC DNA]</scope>
    <source>
        <strain evidence="2">cv. B-3</strain>
    </source>
</reference>
<dbReference type="AlphaFoldDB" id="A0A397ZQT0"/>
<evidence type="ECO:0000313" key="2">
    <source>
        <dbReference type="Proteomes" id="UP000264353"/>
    </source>
</evidence>
<protein>
    <submittedName>
        <fullName evidence="1">Uncharacterized protein</fullName>
    </submittedName>
</protein>
<evidence type="ECO:0000313" key="1">
    <source>
        <dbReference type="EMBL" id="RID67378.1"/>
    </source>
</evidence>
<name>A0A397ZQT0_BRACM</name>
<proteinExistence type="predicted"/>
<organism evidence="1 2">
    <name type="scientific">Brassica campestris</name>
    <name type="common">Field mustard</name>
    <dbReference type="NCBI Taxonomy" id="3711"/>
    <lineage>
        <taxon>Eukaryota</taxon>
        <taxon>Viridiplantae</taxon>
        <taxon>Streptophyta</taxon>
        <taxon>Embryophyta</taxon>
        <taxon>Tracheophyta</taxon>
        <taxon>Spermatophyta</taxon>
        <taxon>Magnoliopsida</taxon>
        <taxon>eudicotyledons</taxon>
        <taxon>Gunneridae</taxon>
        <taxon>Pentapetalae</taxon>
        <taxon>rosids</taxon>
        <taxon>malvids</taxon>
        <taxon>Brassicales</taxon>
        <taxon>Brassicaceae</taxon>
        <taxon>Brassiceae</taxon>
        <taxon>Brassica</taxon>
    </lineage>
</organism>
<dbReference type="Proteomes" id="UP000264353">
    <property type="component" value="Chromosome A4"/>
</dbReference>
<gene>
    <name evidence="1" type="ORF">BRARA_D02461</name>
</gene>